<dbReference type="Proteomes" id="UP000281128">
    <property type="component" value="Unassembled WGS sequence"/>
</dbReference>
<evidence type="ECO:0000259" key="1">
    <source>
        <dbReference type="Pfam" id="PF05170"/>
    </source>
</evidence>
<dbReference type="OrthoDB" id="5439561at2"/>
<accession>A0A3A8AVT8</accession>
<gene>
    <name evidence="2" type="ORF">D6850_02415</name>
</gene>
<dbReference type="PANTHER" id="PTHR30441:SF4">
    <property type="entry name" value="PROTEIN ASMA"/>
    <property type="match status" value="1"/>
</dbReference>
<dbReference type="InterPro" id="IPR052894">
    <property type="entry name" value="AsmA-related"/>
</dbReference>
<dbReference type="InterPro" id="IPR007844">
    <property type="entry name" value="AsmA"/>
</dbReference>
<reference evidence="2 3" key="1">
    <citation type="submission" date="2018-09" db="EMBL/GenBank/DDBJ databases">
        <title>Roseovarius spongiae sp. nov., isolated from a marine sponge.</title>
        <authorList>
            <person name="Zhuang L."/>
            <person name="Luo L."/>
        </authorList>
    </citation>
    <scope>NUCLEOTIDE SEQUENCE [LARGE SCALE GENOMIC DNA]</scope>
    <source>
        <strain evidence="2 3">HN-E21</strain>
    </source>
</reference>
<evidence type="ECO:0000313" key="2">
    <source>
        <dbReference type="EMBL" id="RKF16428.1"/>
    </source>
</evidence>
<feature type="domain" description="AsmA" evidence="1">
    <location>
        <begin position="406"/>
        <end position="535"/>
    </location>
</feature>
<protein>
    <submittedName>
        <fullName evidence="2">AsmA family protein</fullName>
    </submittedName>
</protein>
<dbReference type="EMBL" id="RAPE01000001">
    <property type="protein sequence ID" value="RKF16428.1"/>
    <property type="molecule type" value="Genomic_DNA"/>
</dbReference>
<dbReference type="GO" id="GO:0005886">
    <property type="term" value="C:plasma membrane"/>
    <property type="evidence" value="ECO:0007669"/>
    <property type="project" value="TreeGrafter"/>
</dbReference>
<dbReference type="AlphaFoldDB" id="A0A3A8AVT8"/>
<keyword evidence="3" id="KW-1185">Reference proteome</keyword>
<comment type="caution">
    <text evidence="2">The sequence shown here is derived from an EMBL/GenBank/DDBJ whole genome shotgun (WGS) entry which is preliminary data.</text>
</comment>
<dbReference type="PANTHER" id="PTHR30441">
    <property type="entry name" value="DUF748 DOMAIN-CONTAINING PROTEIN"/>
    <property type="match status" value="1"/>
</dbReference>
<proteinExistence type="predicted"/>
<organism evidence="2 3">
    <name type="scientific">Roseovarius spongiae</name>
    <dbReference type="NCBI Taxonomy" id="2320272"/>
    <lineage>
        <taxon>Bacteria</taxon>
        <taxon>Pseudomonadati</taxon>
        <taxon>Pseudomonadota</taxon>
        <taxon>Alphaproteobacteria</taxon>
        <taxon>Rhodobacterales</taxon>
        <taxon>Roseobacteraceae</taxon>
        <taxon>Roseovarius</taxon>
    </lineage>
</organism>
<dbReference type="RefSeq" id="WP_121163463.1">
    <property type="nucleotide sequence ID" value="NZ_RAPE01000001.1"/>
</dbReference>
<feature type="domain" description="AsmA" evidence="1">
    <location>
        <begin position="7"/>
        <end position="226"/>
    </location>
</feature>
<name>A0A3A8AVT8_9RHOB</name>
<dbReference type="GO" id="GO:0090313">
    <property type="term" value="P:regulation of protein targeting to membrane"/>
    <property type="evidence" value="ECO:0007669"/>
    <property type="project" value="TreeGrafter"/>
</dbReference>
<sequence>MKFLLKLIGFVLIAAVVALGAVFFLPGDRVAQIAADRITAMTGRKVEMTGDTTISFYPVLGISTGATTIANADWSKEGPMLRAQSFKVGVDPLALIRGEIRITGLEAVSPAIMLERAKDGRVNWELGVEGVAPSGQSDGGSGGEARSRRLALTLDRALITDASVTMIDHAAGTRQTMKGMDLDLRWPDYEGEATFKAVLRPASEAITLDGRIGKVGALIAGRISDLRVNAATRSGKLSFDGRGSTTPELAGRLDLDLEDTSQFLAALGLGAADIPDGFGRSIRGGANVTLTEGMRLSLRDLALGLDQNQFSGAADVFLGGARPHVTAQLGAGALDLSALNASGAGGGGDGGDGGGGAVSDGWSKAPIDASAVGLADAEISLAASGIDFGGLKFGATRVLATIDRSRAVFQFKELKGYGGDVTGQFVVNNRSGLSVGGDLRAAGIDMERLLTDAAGITRFATTGQAHLEFLGVGQSIDAIMHSLSGSLSLSTGRGVISGFDLDKLMRGGKGTGGTTVFDEMSASFTMKDGDMRGDDLKMRLPLASATGKGRIGLGARDIDYVFTPVLLDGGDGKGFAIPVKIRGPWADPRIWPDIEDAIDLNFKEEKKKVEEKVKQKVEKEVSKFVEKELGVTVEEGQSIEDAIKKEAEDQVMKELFKLFD</sequence>
<evidence type="ECO:0000313" key="3">
    <source>
        <dbReference type="Proteomes" id="UP000281128"/>
    </source>
</evidence>
<dbReference type="Pfam" id="PF05170">
    <property type="entry name" value="AsmA"/>
    <property type="match status" value="2"/>
</dbReference>